<accession>A0A7C0VC60</accession>
<protein>
    <recommendedName>
        <fullName evidence="2">Type II secretion system protein GspG C-terminal domain-containing protein</fullName>
    </recommendedName>
</protein>
<proteinExistence type="predicted"/>
<dbReference type="PROSITE" id="PS51257">
    <property type="entry name" value="PROKAR_LIPOPROTEIN"/>
    <property type="match status" value="1"/>
</dbReference>
<name>A0A7C0VC60_UNCW3</name>
<dbReference type="EMBL" id="DQWE01000173">
    <property type="protein sequence ID" value="HDI82875.1"/>
    <property type="molecule type" value="Genomic_DNA"/>
</dbReference>
<gene>
    <name evidence="1" type="ORF">ENF18_03670</name>
</gene>
<sequence>MRKILLIIPLFLIFAGCSEKGGFADQAKIVKAQSTMIKLRNALEEYRIDKGAYPGPNSDWLKLISPYFTKENPVEPEQITSIKLLLLESENIVTQISGVLGELRRKALFADSSLASDIFQILVPIDSILNKMRLEVGKGKSQEYPDLALYLSKLDTLLGKIDVEEKKDEYLTAMEAEKDHLHSRIEEVRHLIDSLGIIDETLQGYFNDLNKAVDQFYTLAKGEDKTLKYEDIPNTDNLIDGIVSRLDKKKNKKEMENIDTLRDEITNYKRYLLNIEFLDYSKQFQRKIPITKQLATRYREKLRDQTIHANIIMNAYDALDKCRVFINLYKSEKGELPTGNLRQLFEDPEKEDEFDLVMKNLSSDPILELTDDGYVIKAKAKDTEGTEVVFHVRFINKLDEMLKESFSWGPVYHTIDSTKTFFVKARANDSFKTLVTTRPEFIQVKKEKEAKK</sequence>
<organism evidence="1">
    <name type="scientific">candidate division WOR-3 bacterium</name>
    <dbReference type="NCBI Taxonomy" id="2052148"/>
    <lineage>
        <taxon>Bacteria</taxon>
        <taxon>Bacteria division WOR-3</taxon>
    </lineage>
</organism>
<dbReference type="Proteomes" id="UP000885847">
    <property type="component" value="Unassembled WGS sequence"/>
</dbReference>
<evidence type="ECO:0008006" key="2">
    <source>
        <dbReference type="Google" id="ProtNLM"/>
    </source>
</evidence>
<evidence type="ECO:0000313" key="1">
    <source>
        <dbReference type="EMBL" id="HDI82875.1"/>
    </source>
</evidence>
<dbReference type="AlphaFoldDB" id="A0A7C0VC60"/>
<comment type="caution">
    <text evidence="1">The sequence shown here is derived from an EMBL/GenBank/DDBJ whole genome shotgun (WGS) entry which is preliminary data.</text>
</comment>
<reference evidence="1" key="1">
    <citation type="journal article" date="2020" name="mSystems">
        <title>Genome- and Community-Level Interaction Insights into Carbon Utilization and Element Cycling Functions of Hydrothermarchaeota in Hydrothermal Sediment.</title>
        <authorList>
            <person name="Zhou Z."/>
            <person name="Liu Y."/>
            <person name="Xu W."/>
            <person name="Pan J."/>
            <person name="Luo Z.H."/>
            <person name="Li M."/>
        </authorList>
    </citation>
    <scope>NUCLEOTIDE SEQUENCE [LARGE SCALE GENOMIC DNA]</scope>
    <source>
        <strain evidence="1">HyVt-102</strain>
    </source>
</reference>